<dbReference type="Proteomes" id="UP000613740">
    <property type="component" value="Unassembled WGS sequence"/>
</dbReference>
<reference evidence="3" key="1">
    <citation type="journal article" date="2020" name="bioRxiv">
        <title>Comparative genomics of Chlamydomonas.</title>
        <authorList>
            <person name="Craig R.J."/>
            <person name="Hasan A.R."/>
            <person name="Ness R.W."/>
            <person name="Keightley P.D."/>
        </authorList>
    </citation>
    <scope>NUCLEOTIDE SEQUENCE</scope>
    <source>
        <strain evidence="3">CCAP 11/173</strain>
    </source>
</reference>
<dbReference type="EMBL" id="JAEHOD010000024">
    <property type="protein sequence ID" value="KAG2446861.1"/>
    <property type="molecule type" value="Genomic_DNA"/>
</dbReference>
<evidence type="ECO:0000256" key="2">
    <source>
        <dbReference type="SAM" id="SignalP"/>
    </source>
</evidence>
<keyword evidence="1" id="KW-1133">Transmembrane helix</keyword>
<dbReference type="AlphaFoldDB" id="A0A835WG97"/>
<evidence type="ECO:0000313" key="3">
    <source>
        <dbReference type="EMBL" id="KAG2446861.1"/>
    </source>
</evidence>
<accession>A0A835WG97</accession>
<evidence type="ECO:0000313" key="4">
    <source>
        <dbReference type="Proteomes" id="UP000613740"/>
    </source>
</evidence>
<feature type="transmembrane region" description="Helical" evidence="1">
    <location>
        <begin position="403"/>
        <end position="422"/>
    </location>
</feature>
<feature type="chain" id="PRO_5032746137" evidence="2">
    <location>
        <begin position="23"/>
        <end position="425"/>
    </location>
</feature>
<protein>
    <submittedName>
        <fullName evidence="3">Uncharacterized protein</fullName>
    </submittedName>
</protein>
<gene>
    <name evidence="3" type="ORF">HYH02_008018</name>
</gene>
<sequence>MTPNILTKLLVLAGLLAASASANSINVTQCAWDGVDCVLTSGFIASLPGRLGSTPTTNSAKVLARAAYRATVCANFTGSRVDCVGAATQYGCEWDAAAQSCGIKDLLDPELLRRSAFCPDSRLDAAVSCAALTSSGDGWQASCAAASYGGSTCKVVNSSSVLGSGPAQSLGDVVMGVVNGVAAQAVQAIKDAAGKLNVTLSNTTVALLVNNATATANSSQACVAGWTTNTTYLKSLADSVISGLRSGNDALSTLMTPELFGNCNTSTKLMSTVKTCPIKVNKADCTAVAGCNWIDLAQACTVAMDAVDRIMLQDPKDAWVAVYNNASALCDSLATESSCNATSPRLSVNLTIDPAILKNLSSLLPSFAIDVVNNITGGAGLSMGGSTILGGGGGGGAAGMAAASWWIAALAAVAALIVGHGLHQQ</sequence>
<name>A0A835WG97_9CHLO</name>
<organism evidence="3 4">
    <name type="scientific">Chlamydomonas schloesseri</name>
    <dbReference type="NCBI Taxonomy" id="2026947"/>
    <lineage>
        <taxon>Eukaryota</taxon>
        <taxon>Viridiplantae</taxon>
        <taxon>Chlorophyta</taxon>
        <taxon>core chlorophytes</taxon>
        <taxon>Chlorophyceae</taxon>
        <taxon>CS clade</taxon>
        <taxon>Chlamydomonadales</taxon>
        <taxon>Chlamydomonadaceae</taxon>
        <taxon>Chlamydomonas</taxon>
    </lineage>
</organism>
<comment type="caution">
    <text evidence="3">The sequence shown here is derived from an EMBL/GenBank/DDBJ whole genome shotgun (WGS) entry which is preliminary data.</text>
</comment>
<dbReference type="OrthoDB" id="534223at2759"/>
<feature type="signal peptide" evidence="2">
    <location>
        <begin position="1"/>
        <end position="22"/>
    </location>
</feature>
<keyword evidence="1" id="KW-0472">Membrane</keyword>
<keyword evidence="4" id="KW-1185">Reference proteome</keyword>
<keyword evidence="1" id="KW-0812">Transmembrane</keyword>
<proteinExistence type="predicted"/>
<evidence type="ECO:0000256" key="1">
    <source>
        <dbReference type="SAM" id="Phobius"/>
    </source>
</evidence>
<keyword evidence="2" id="KW-0732">Signal</keyword>